<dbReference type="Gene3D" id="2.170.270.10">
    <property type="entry name" value="SET domain"/>
    <property type="match status" value="1"/>
</dbReference>
<dbReference type="EMBL" id="JALJOU010000052">
    <property type="protein sequence ID" value="KAK9828107.1"/>
    <property type="molecule type" value="Genomic_DNA"/>
</dbReference>
<dbReference type="AlphaFoldDB" id="A0AAW1R4A7"/>
<dbReference type="FunFam" id="3.30.56.70:FF:000001">
    <property type="entry name" value="tRNA (guanine(26)-N(2))-dimethyltransferase"/>
    <property type="match status" value="1"/>
</dbReference>
<dbReference type="InterPro" id="IPR029063">
    <property type="entry name" value="SAM-dependent_MTases_sf"/>
</dbReference>
<comment type="similarity">
    <text evidence="9">Belongs to the class I-like SAM-binding methyltransferase superfamily. Trm1 family.</text>
</comment>
<feature type="region of interest" description="Disordered" evidence="10">
    <location>
        <begin position="282"/>
        <end position="305"/>
    </location>
</feature>
<keyword evidence="6 9" id="KW-0694">RNA-binding</keyword>
<feature type="region of interest" description="Disordered" evidence="10">
    <location>
        <begin position="1"/>
        <end position="129"/>
    </location>
</feature>
<keyword evidence="3 9" id="KW-0808">Transferase</keyword>
<reference evidence="12 13" key="1">
    <citation type="journal article" date="2024" name="Nat. Commun.">
        <title>Phylogenomics reveals the evolutionary origins of lichenization in chlorophyte algae.</title>
        <authorList>
            <person name="Puginier C."/>
            <person name="Libourel C."/>
            <person name="Otte J."/>
            <person name="Skaloud P."/>
            <person name="Haon M."/>
            <person name="Grisel S."/>
            <person name="Petersen M."/>
            <person name="Berrin J.G."/>
            <person name="Delaux P.M."/>
            <person name="Dal Grande F."/>
            <person name="Keller J."/>
        </authorList>
    </citation>
    <scope>NUCLEOTIDE SEQUENCE [LARGE SCALE GENOMIC DNA]</scope>
    <source>
        <strain evidence="12 13">SAG 245.80</strain>
    </source>
</reference>
<proteinExistence type="inferred from homology"/>
<dbReference type="Gene3D" id="3.30.56.70">
    <property type="entry name" value="N2,N2-dimethylguanosine tRNA methyltransferase, C-terminal domain"/>
    <property type="match status" value="1"/>
</dbReference>
<name>A0AAW1R4A7_9CHLO</name>
<evidence type="ECO:0000256" key="3">
    <source>
        <dbReference type="ARBA" id="ARBA00022679"/>
    </source>
</evidence>
<dbReference type="InterPro" id="IPR001214">
    <property type="entry name" value="SET_dom"/>
</dbReference>
<dbReference type="InterPro" id="IPR002905">
    <property type="entry name" value="Trm1"/>
</dbReference>
<feature type="compositionally biased region" description="Low complexity" evidence="10">
    <location>
        <begin position="50"/>
        <end position="70"/>
    </location>
</feature>
<comment type="caution">
    <text evidence="12">The sequence shown here is derived from an EMBL/GenBank/DDBJ whole genome shotgun (WGS) entry which is preliminary data.</text>
</comment>
<dbReference type="Pfam" id="PF00856">
    <property type="entry name" value="SET"/>
    <property type="match status" value="1"/>
</dbReference>
<dbReference type="EC" id="2.1.1.216" evidence="7"/>
<feature type="compositionally biased region" description="Low complexity" evidence="10">
    <location>
        <begin position="22"/>
        <end position="42"/>
    </location>
</feature>
<evidence type="ECO:0000256" key="7">
    <source>
        <dbReference type="ARBA" id="ARBA00039099"/>
    </source>
</evidence>
<evidence type="ECO:0000256" key="4">
    <source>
        <dbReference type="ARBA" id="ARBA00022691"/>
    </source>
</evidence>
<dbReference type="InterPro" id="IPR042296">
    <property type="entry name" value="tRNA_met_Trm1_C"/>
</dbReference>
<dbReference type="NCBIfam" id="TIGR00308">
    <property type="entry name" value="TRM1"/>
    <property type="match status" value="1"/>
</dbReference>
<dbReference type="Gene3D" id="3.40.50.150">
    <property type="entry name" value="Vaccinia Virus protein VP39"/>
    <property type="match status" value="1"/>
</dbReference>
<dbReference type="Proteomes" id="UP001445335">
    <property type="component" value="Unassembled WGS sequence"/>
</dbReference>
<evidence type="ECO:0000256" key="2">
    <source>
        <dbReference type="ARBA" id="ARBA00022603"/>
    </source>
</evidence>
<feature type="region of interest" description="Disordered" evidence="10">
    <location>
        <begin position="762"/>
        <end position="809"/>
    </location>
</feature>
<comment type="catalytic activity">
    <reaction evidence="8">
        <text>guanosine(26) in tRNA + 2 S-adenosyl-L-methionine = N(2)-dimethylguanosine(26) in tRNA + 2 S-adenosyl-L-homocysteine + 2 H(+)</text>
        <dbReference type="Rhea" id="RHEA:43140"/>
        <dbReference type="Rhea" id="RHEA-COMP:10359"/>
        <dbReference type="Rhea" id="RHEA-COMP:10360"/>
        <dbReference type="ChEBI" id="CHEBI:15378"/>
        <dbReference type="ChEBI" id="CHEBI:57856"/>
        <dbReference type="ChEBI" id="CHEBI:59789"/>
        <dbReference type="ChEBI" id="CHEBI:74269"/>
        <dbReference type="ChEBI" id="CHEBI:74513"/>
        <dbReference type="EC" id="2.1.1.216"/>
    </reaction>
</comment>
<dbReference type="Pfam" id="PF02005">
    <property type="entry name" value="TRM"/>
    <property type="match status" value="1"/>
</dbReference>
<dbReference type="PROSITE" id="PS51626">
    <property type="entry name" value="SAM_MT_TRM1"/>
    <property type="match status" value="1"/>
</dbReference>
<evidence type="ECO:0000259" key="11">
    <source>
        <dbReference type="Pfam" id="PF00856"/>
    </source>
</evidence>
<dbReference type="FunFam" id="3.40.50.150:FF:000051">
    <property type="entry name" value="tRNA (guanine(26)-N(2))-dimethyltransferase"/>
    <property type="match status" value="1"/>
</dbReference>
<organism evidence="12 13">
    <name type="scientific">Elliptochloris bilobata</name>
    <dbReference type="NCBI Taxonomy" id="381761"/>
    <lineage>
        <taxon>Eukaryota</taxon>
        <taxon>Viridiplantae</taxon>
        <taxon>Chlorophyta</taxon>
        <taxon>core chlorophytes</taxon>
        <taxon>Trebouxiophyceae</taxon>
        <taxon>Trebouxiophyceae incertae sedis</taxon>
        <taxon>Elliptochloris clade</taxon>
        <taxon>Elliptochloris</taxon>
    </lineage>
</organism>
<gene>
    <name evidence="12" type="ORF">WJX81_005120</name>
</gene>
<keyword evidence="13" id="KW-1185">Reference proteome</keyword>
<evidence type="ECO:0000256" key="6">
    <source>
        <dbReference type="ARBA" id="ARBA00022884"/>
    </source>
</evidence>
<dbReference type="GO" id="GO:0160104">
    <property type="term" value="F:tRNA (guanine(26)-N2)-dimethyltransferase activity"/>
    <property type="evidence" value="ECO:0007669"/>
    <property type="project" value="UniProtKB-EC"/>
</dbReference>
<evidence type="ECO:0000256" key="8">
    <source>
        <dbReference type="ARBA" id="ARBA00051897"/>
    </source>
</evidence>
<keyword evidence="4 9" id="KW-0949">S-adenosyl-L-methionine</keyword>
<dbReference type="GO" id="GO:0000049">
    <property type="term" value="F:tRNA binding"/>
    <property type="evidence" value="ECO:0007669"/>
    <property type="project" value="UniProtKB-UniRule"/>
</dbReference>
<dbReference type="GO" id="GO:0005634">
    <property type="term" value="C:nucleus"/>
    <property type="evidence" value="ECO:0007669"/>
    <property type="project" value="TreeGrafter"/>
</dbReference>
<evidence type="ECO:0000256" key="5">
    <source>
        <dbReference type="ARBA" id="ARBA00022694"/>
    </source>
</evidence>
<keyword evidence="5 9" id="KW-0819">tRNA processing</keyword>
<evidence type="ECO:0000256" key="9">
    <source>
        <dbReference type="PROSITE-ProRule" id="PRU00958"/>
    </source>
</evidence>
<dbReference type="GO" id="GO:0002940">
    <property type="term" value="P:tRNA N2-guanine methylation"/>
    <property type="evidence" value="ECO:0007669"/>
    <property type="project" value="TreeGrafter"/>
</dbReference>
<keyword evidence="1 9" id="KW-0820">tRNA-binding</keyword>
<evidence type="ECO:0000256" key="10">
    <source>
        <dbReference type="SAM" id="MobiDB-lite"/>
    </source>
</evidence>
<evidence type="ECO:0000313" key="12">
    <source>
        <dbReference type="EMBL" id="KAK9828107.1"/>
    </source>
</evidence>
<protein>
    <recommendedName>
        <fullName evidence="7">tRNA (guanine(26)-N(2))-dimethyltransferase</fullName>
        <ecNumber evidence="7">2.1.1.216</ecNumber>
    </recommendedName>
</protein>
<evidence type="ECO:0000256" key="1">
    <source>
        <dbReference type="ARBA" id="ARBA00022555"/>
    </source>
</evidence>
<dbReference type="PANTHER" id="PTHR10631">
    <property type="entry name" value="N 2 ,N 2 -DIMETHYLGUANOSINE TRNA METHYLTRANSFERASE"/>
    <property type="match status" value="1"/>
</dbReference>
<keyword evidence="2 9" id="KW-0489">Methyltransferase</keyword>
<sequence>MRSASFPLSDLACRGRRLRWPGGTKSTSSGATSPSFGCAAEAEAQHAARNDAAAAAAASALDARAAPAPTAKDEAMPDAEPVTAAGGGAASAAGQPAESISAATESDSDAPPPAAAEAAASAQELHEADELAGPTAAAAGAAAAAAAEAAAVAAAAQAKVAAAQAALWPPYQVTAAEAAAVAERQRRNTELFNELKAAGQVLRNGSADICSNVGRFFNHACGGGNMGLHVVLAEGNSALYYRLALCTTRPIPAGTELTYDYRKWLAGSAEADYWPKELGRRMSSDAQNGGAAPSGAVPSDRPPPLEGFRAVTEGAATILLQGEGVFYNPAQVINRDLSVAALRYFVALRQRELAEGKLKPKRQQKAGAPVPAAGQKGGRGVRVLEGLAASGLRAIRYALEVDGLTRIDANDMEPAAVAAIQRNVDHNGGAAAQLVRPMQNDARMVMYQNPAAYEAIDLDPFGTPAHLFDAAVQSVADGGLLLVTATDMAVLCGNNGDSCWAKYGSYPLHRPYCHEMALRIVLASLQSHASRYKRHIVPVCCLSINFYVRLFVRVYTSSAAVRDAASKQMYVYQSQGCDSFFTQRVGRKVMRGDNPKYMPGQGPPMPQQCAETGSAYLLGGPLWAEPLHDPEWLQGLIEIIDAEPARYASYTKLRALLVLAAEELPDAPLYYNLHDLSKTVRVTAPPADTFRSAIVNAGFRVSSTHCTPLGVKTDAPPSAIWDIMRCWAEEHPRKRPPEPDSYMARLLAKAPELKADFSRARGAMSKSRRDKAVAGGGAAVGPRLPGKGIGSRQNPYRAPATRALRGRSSMAAAARAVAAREWELEED</sequence>
<accession>A0AAW1R4A7</accession>
<dbReference type="SUPFAM" id="SSF53335">
    <property type="entry name" value="S-adenosyl-L-methionine-dependent methyltransferases"/>
    <property type="match status" value="1"/>
</dbReference>
<dbReference type="SUPFAM" id="SSF82199">
    <property type="entry name" value="SET domain"/>
    <property type="match status" value="1"/>
</dbReference>
<dbReference type="PANTHER" id="PTHR10631:SF3">
    <property type="entry name" value="TRNA (GUANINE(26)-N(2))-DIMETHYLTRANSFERASE"/>
    <property type="match status" value="1"/>
</dbReference>
<feature type="domain" description="SET" evidence="11">
    <location>
        <begin position="195"/>
        <end position="261"/>
    </location>
</feature>
<evidence type="ECO:0000313" key="13">
    <source>
        <dbReference type="Proteomes" id="UP001445335"/>
    </source>
</evidence>
<dbReference type="InterPro" id="IPR046341">
    <property type="entry name" value="SET_dom_sf"/>
</dbReference>